<comment type="caution">
    <text evidence="2">The sequence shown here is derived from an EMBL/GenBank/DDBJ whole genome shotgun (WGS) entry which is preliminary data.</text>
</comment>
<name>A0ABR2XZ17_9PEZI</name>
<dbReference type="SUPFAM" id="SSF51735">
    <property type="entry name" value="NAD(P)-binding Rossmann-fold domains"/>
    <property type="match status" value="1"/>
</dbReference>
<dbReference type="PANTHER" id="PTHR43157:SF31">
    <property type="entry name" value="PHOSPHATIDYLINOSITOL-GLYCAN BIOSYNTHESIS CLASS F PROTEIN"/>
    <property type="match status" value="1"/>
</dbReference>
<dbReference type="Proteomes" id="UP001465668">
    <property type="component" value="Unassembled WGS sequence"/>
</dbReference>
<sequence>MELTYAAFAGVLGAVLFMASSRGHARQSRSLNTTKSLTGKVILITGGTTGLGKKAAIELARLKPAQLWLTGRDATRLEDAAADIRKQVDDAPPIHLSTLDLASFKSIRNAAEAFLSQCQRLDVLMLNAGVMSLPAGMTQDGYEIQFGTNHVGHALLTKLLEPALLAAKGDGPRVVVLSSSAHRDVPQGGIKWDSLKTSGTDVFILKRYGQSKLANALYARELAKRRPWLRVAAVHPGVVRGTDMQASATGIPFVLRYLIAFIRHWITISLEDGVKNQVWASIDDQYPSGKYFEPVGKPGLASKYATDDTLAEKLWEWTERELEAQEPCKD</sequence>
<dbReference type="InterPro" id="IPR036291">
    <property type="entry name" value="NAD(P)-bd_dom_sf"/>
</dbReference>
<protein>
    <submittedName>
        <fullName evidence="2">Short-chain dehydrogenase/reductase</fullName>
    </submittedName>
</protein>
<reference evidence="2 3" key="1">
    <citation type="submission" date="2024-02" db="EMBL/GenBank/DDBJ databases">
        <title>First draft genome assembly of two strains of Seiridium cardinale.</title>
        <authorList>
            <person name="Emiliani G."/>
            <person name="Scali E."/>
        </authorList>
    </citation>
    <scope>NUCLEOTIDE SEQUENCE [LARGE SCALE GENOMIC DNA]</scope>
    <source>
        <strain evidence="2 3">BM-138-000479</strain>
    </source>
</reference>
<proteinExistence type="predicted"/>
<organism evidence="2 3">
    <name type="scientific">Seiridium cardinale</name>
    <dbReference type="NCBI Taxonomy" id="138064"/>
    <lineage>
        <taxon>Eukaryota</taxon>
        <taxon>Fungi</taxon>
        <taxon>Dikarya</taxon>
        <taxon>Ascomycota</taxon>
        <taxon>Pezizomycotina</taxon>
        <taxon>Sordariomycetes</taxon>
        <taxon>Xylariomycetidae</taxon>
        <taxon>Amphisphaeriales</taxon>
        <taxon>Sporocadaceae</taxon>
        <taxon>Seiridium</taxon>
    </lineage>
</organism>
<evidence type="ECO:0000256" key="1">
    <source>
        <dbReference type="ARBA" id="ARBA00023002"/>
    </source>
</evidence>
<dbReference type="EMBL" id="JARVKM010000013">
    <property type="protein sequence ID" value="KAK9778925.1"/>
    <property type="molecule type" value="Genomic_DNA"/>
</dbReference>
<evidence type="ECO:0000313" key="3">
    <source>
        <dbReference type="Proteomes" id="UP001465668"/>
    </source>
</evidence>
<dbReference type="PRINTS" id="PR00081">
    <property type="entry name" value="GDHRDH"/>
</dbReference>
<dbReference type="InterPro" id="IPR002347">
    <property type="entry name" value="SDR_fam"/>
</dbReference>
<dbReference type="Pfam" id="PF00106">
    <property type="entry name" value="adh_short"/>
    <property type="match status" value="1"/>
</dbReference>
<dbReference type="Gene3D" id="3.40.50.720">
    <property type="entry name" value="NAD(P)-binding Rossmann-like Domain"/>
    <property type="match status" value="1"/>
</dbReference>
<dbReference type="PANTHER" id="PTHR43157">
    <property type="entry name" value="PHOSPHATIDYLINOSITOL-GLYCAN BIOSYNTHESIS CLASS F PROTEIN-RELATED"/>
    <property type="match status" value="1"/>
</dbReference>
<accession>A0ABR2XZ17</accession>
<evidence type="ECO:0000313" key="2">
    <source>
        <dbReference type="EMBL" id="KAK9778925.1"/>
    </source>
</evidence>
<keyword evidence="3" id="KW-1185">Reference proteome</keyword>
<keyword evidence="1" id="KW-0560">Oxidoreductase</keyword>
<gene>
    <name evidence="2" type="ORF">SCAR479_04161</name>
</gene>